<gene>
    <name evidence="6" type="ORF">DASC09_051310</name>
</gene>
<dbReference type="EMBL" id="BTFZ01000012">
    <property type="protein sequence ID" value="GMM37806.1"/>
    <property type="molecule type" value="Genomic_DNA"/>
</dbReference>
<dbReference type="RefSeq" id="XP_064854802.1">
    <property type="nucleotide sequence ID" value="XM_064998730.1"/>
</dbReference>
<dbReference type="Proteomes" id="UP001360560">
    <property type="component" value="Unassembled WGS sequence"/>
</dbReference>
<sequence>MSILFDTPAFYRAPAALSGSCDLNPFIGNYRDLSDILTPELFAAVPNNSKDAAIPPFCPSKSEAVKRHISKTADNVKRSKTESPRKNQSRSKREGHDEKKDRIKPSSSVIVPPINVRETRDSIEILVSIPGTTREQINVDFNKTASLLSVTGTLPRPDSLDSVLKGHLNEIETGSFERKIQIPKEVKVDHSKLTADYDNGILKVELPKKINIPKQVELPKKIEEPVQQSQMPAVRRIRVEFL</sequence>
<dbReference type="PROSITE" id="PS01031">
    <property type="entry name" value="SHSP"/>
    <property type="match status" value="1"/>
</dbReference>
<evidence type="ECO:0000259" key="5">
    <source>
        <dbReference type="PROSITE" id="PS01031"/>
    </source>
</evidence>
<comment type="similarity">
    <text evidence="2 3">Belongs to the small heat shock protein (HSP20) family.</text>
</comment>
<evidence type="ECO:0000256" key="3">
    <source>
        <dbReference type="RuleBase" id="RU003616"/>
    </source>
</evidence>
<comment type="caution">
    <text evidence="6">The sequence shown here is derived from an EMBL/GenBank/DDBJ whole genome shotgun (WGS) entry which is preliminary data.</text>
</comment>
<feature type="region of interest" description="Disordered" evidence="4">
    <location>
        <begin position="63"/>
        <end position="110"/>
    </location>
</feature>
<keyword evidence="1" id="KW-0346">Stress response</keyword>
<proteinExistence type="inferred from homology"/>
<name>A0AAV5QTE4_9ASCO</name>
<evidence type="ECO:0000256" key="4">
    <source>
        <dbReference type="SAM" id="MobiDB-lite"/>
    </source>
</evidence>
<dbReference type="GeneID" id="90075781"/>
<dbReference type="Pfam" id="PF00011">
    <property type="entry name" value="HSP20"/>
    <property type="match status" value="1"/>
</dbReference>
<evidence type="ECO:0000256" key="1">
    <source>
        <dbReference type="ARBA" id="ARBA00023016"/>
    </source>
</evidence>
<dbReference type="InterPro" id="IPR008978">
    <property type="entry name" value="HSP20-like_chaperone"/>
</dbReference>
<evidence type="ECO:0000313" key="7">
    <source>
        <dbReference type="Proteomes" id="UP001360560"/>
    </source>
</evidence>
<accession>A0AAV5QTE4</accession>
<dbReference type="Gene3D" id="2.60.40.790">
    <property type="match status" value="1"/>
</dbReference>
<dbReference type="SUPFAM" id="SSF49764">
    <property type="entry name" value="HSP20-like chaperones"/>
    <property type="match status" value="1"/>
</dbReference>
<protein>
    <recommendedName>
        <fullName evidence="5">SHSP domain-containing protein</fullName>
    </recommendedName>
</protein>
<feature type="domain" description="SHSP" evidence="5">
    <location>
        <begin position="105"/>
        <end position="229"/>
    </location>
</feature>
<feature type="compositionally biased region" description="Basic and acidic residues" evidence="4">
    <location>
        <begin position="74"/>
        <end position="104"/>
    </location>
</feature>
<dbReference type="AlphaFoldDB" id="A0AAV5QTE4"/>
<dbReference type="InterPro" id="IPR031107">
    <property type="entry name" value="Small_HSP"/>
</dbReference>
<dbReference type="InterPro" id="IPR002068">
    <property type="entry name" value="A-crystallin/Hsp20_dom"/>
</dbReference>
<dbReference type="PANTHER" id="PTHR11527">
    <property type="entry name" value="HEAT-SHOCK PROTEIN 20 FAMILY MEMBER"/>
    <property type="match status" value="1"/>
</dbReference>
<keyword evidence="7" id="KW-1185">Reference proteome</keyword>
<organism evidence="6 7">
    <name type="scientific">Saccharomycopsis crataegensis</name>
    <dbReference type="NCBI Taxonomy" id="43959"/>
    <lineage>
        <taxon>Eukaryota</taxon>
        <taxon>Fungi</taxon>
        <taxon>Dikarya</taxon>
        <taxon>Ascomycota</taxon>
        <taxon>Saccharomycotina</taxon>
        <taxon>Saccharomycetes</taxon>
        <taxon>Saccharomycopsidaceae</taxon>
        <taxon>Saccharomycopsis</taxon>
    </lineage>
</organism>
<evidence type="ECO:0000256" key="2">
    <source>
        <dbReference type="PROSITE-ProRule" id="PRU00285"/>
    </source>
</evidence>
<evidence type="ECO:0000313" key="6">
    <source>
        <dbReference type="EMBL" id="GMM37806.1"/>
    </source>
</evidence>
<dbReference type="CDD" id="cd06464">
    <property type="entry name" value="ACD_sHsps-like"/>
    <property type="match status" value="1"/>
</dbReference>
<reference evidence="6 7" key="1">
    <citation type="journal article" date="2023" name="Elife">
        <title>Identification of key yeast species and microbe-microbe interactions impacting larval growth of Drosophila in the wild.</title>
        <authorList>
            <person name="Mure A."/>
            <person name="Sugiura Y."/>
            <person name="Maeda R."/>
            <person name="Honda K."/>
            <person name="Sakurai N."/>
            <person name="Takahashi Y."/>
            <person name="Watada M."/>
            <person name="Katoh T."/>
            <person name="Gotoh A."/>
            <person name="Gotoh Y."/>
            <person name="Taniguchi I."/>
            <person name="Nakamura K."/>
            <person name="Hayashi T."/>
            <person name="Katayama T."/>
            <person name="Uemura T."/>
            <person name="Hattori Y."/>
        </authorList>
    </citation>
    <scope>NUCLEOTIDE SEQUENCE [LARGE SCALE GENOMIC DNA]</scope>
    <source>
        <strain evidence="6 7">SC-9</strain>
    </source>
</reference>